<dbReference type="RefSeq" id="XP_007758871.1">
    <property type="nucleotide sequence ID" value="XM_007760681.1"/>
</dbReference>
<evidence type="ECO:0000256" key="1">
    <source>
        <dbReference type="SAM" id="MobiDB-lite"/>
    </source>
</evidence>
<dbReference type="InterPro" id="IPR027796">
    <property type="entry name" value="OTT_1508_deam-like"/>
</dbReference>
<keyword evidence="3" id="KW-1185">Reference proteome</keyword>
<dbReference type="Pfam" id="PF14441">
    <property type="entry name" value="OTT_1508_deam"/>
    <property type="match status" value="1"/>
</dbReference>
<dbReference type="GeneID" id="19181256"/>
<evidence type="ECO:0000313" key="2">
    <source>
        <dbReference type="EMBL" id="EXJ59248.1"/>
    </source>
</evidence>
<dbReference type="STRING" id="1182544.W9VUJ0"/>
<feature type="compositionally biased region" description="Acidic residues" evidence="1">
    <location>
        <begin position="523"/>
        <end position="532"/>
    </location>
</feature>
<feature type="region of interest" description="Disordered" evidence="1">
    <location>
        <begin position="456"/>
        <end position="545"/>
    </location>
</feature>
<evidence type="ECO:0000313" key="3">
    <source>
        <dbReference type="Proteomes" id="UP000019473"/>
    </source>
</evidence>
<accession>W9VUJ0</accession>
<feature type="compositionally biased region" description="Basic and acidic residues" evidence="1">
    <location>
        <begin position="489"/>
        <end position="506"/>
    </location>
</feature>
<dbReference type="Proteomes" id="UP000019473">
    <property type="component" value="Unassembled WGS sequence"/>
</dbReference>
<name>W9VUJ0_9EURO</name>
<dbReference type="PANTHER" id="PTHR42037">
    <property type="match status" value="1"/>
</dbReference>
<feature type="compositionally biased region" description="Low complexity" evidence="1">
    <location>
        <begin position="463"/>
        <end position="474"/>
    </location>
</feature>
<dbReference type="OrthoDB" id="4851849at2759"/>
<dbReference type="AlphaFoldDB" id="W9VUJ0"/>
<dbReference type="PANTHER" id="PTHR42037:SF1">
    <property type="match status" value="1"/>
</dbReference>
<reference evidence="2 3" key="1">
    <citation type="submission" date="2013-03" db="EMBL/GenBank/DDBJ databases">
        <title>The Genome Sequence of Cladophialophora yegresii CBS 114405.</title>
        <authorList>
            <consortium name="The Broad Institute Genomics Platform"/>
            <person name="Cuomo C."/>
            <person name="de Hoog S."/>
            <person name="Gorbushina A."/>
            <person name="Walker B."/>
            <person name="Young S.K."/>
            <person name="Zeng Q."/>
            <person name="Gargeya S."/>
            <person name="Fitzgerald M."/>
            <person name="Haas B."/>
            <person name="Abouelleil A."/>
            <person name="Allen A.W."/>
            <person name="Alvarado L."/>
            <person name="Arachchi H.M."/>
            <person name="Berlin A.M."/>
            <person name="Chapman S.B."/>
            <person name="Gainer-Dewar J."/>
            <person name="Goldberg J."/>
            <person name="Griggs A."/>
            <person name="Gujja S."/>
            <person name="Hansen M."/>
            <person name="Howarth C."/>
            <person name="Imamovic A."/>
            <person name="Ireland A."/>
            <person name="Larimer J."/>
            <person name="McCowan C."/>
            <person name="Murphy C."/>
            <person name="Pearson M."/>
            <person name="Poon T.W."/>
            <person name="Priest M."/>
            <person name="Roberts A."/>
            <person name="Saif S."/>
            <person name="Shea T."/>
            <person name="Sisk P."/>
            <person name="Sykes S."/>
            <person name="Wortman J."/>
            <person name="Nusbaum C."/>
            <person name="Birren B."/>
        </authorList>
    </citation>
    <scope>NUCLEOTIDE SEQUENCE [LARGE SCALE GENOMIC DNA]</scope>
    <source>
        <strain evidence="2 3">CBS 114405</strain>
    </source>
</reference>
<feature type="compositionally biased region" description="Polar residues" evidence="1">
    <location>
        <begin position="478"/>
        <end position="487"/>
    </location>
</feature>
<dbReference type="eggNOG" id="ENOG502SKGQ">
    <property type="taxonomic scope" value="Eukaryota"/>
</dbReference>
<protein>
    <submittedName>
        <fullName evidence="2">Uncharacterized protein</fullName>
    </submittedName>
</protein>
<dbReference type="VEuPathDB" id="FungiDB:A1O7_06680"/>
<sequence length="545" mass="61341">MPRHIQPDANGKLLRRFYEPLVLLGALDPTRGAHRPDLTSDLGLDKQSKWWRNFLDQLAFLCDFEKGGDTVTAIAVEKRVDRPIFWLASNSNSRNKARDHVCWILGRLNDVHTVGRSDDERECEVLFRCIEFSRARIRTYIGWLIQALKRAKKSMKGSRTPEDTLIMAEFDQLETLESDPHQLCAYAHGLRKHRFMEVLSQRHTIHSQRGIWSDIRHYIGRLGLWHKAIRILVSGTRMFPQYIEGAQVMVIAPNGSAALPYFDASTDMADVVGRLVPSYQPSLAQELTIALAELDAIAGIEGKFRDDYKSIRPRPHAELLVLEHFHFQNLDFVADEKYIGCSKPSCYCCNLYMQCHPGGFIPRACHGNLWINWAPPIPLPSIELGAGRPKVRPQQHHTFGILQNMLLRIRLDLQDQILSRRPRRARLPDSTTGMSSVPLDTDQLLASLLGARADLSGDEGDESVAVSEGEAAGAGTYGLTTESSLDTGSEERDADRTEGEPSHGNDNRNLGKVQQVQPPGAEVDQESNDEEELVFKGRNNKLNSR</sequence>
<proteinExistence type="predicted"/>
<dbReference type="HOGENOM" id="CLU_027514_1_0_1"/>
<comment type="caution">
    <text evidence="2">The sequence shown here is derived from an EMBL/GenBank/DDBJ whole genome shotgun (WGS) entry which is preliminary data.</text>
</comment>
<gene>
    <name evidence="2" type="ORF">A1O7_06680</name>
</gene>
<dbReference type="EMBL" id="AMGW01000004">
    <property type="protein sequence ID" value="EXJ59248.1"/>
    <property type="molecule type" value="Genomic_DNA"/>
</dbReference>
<organism evidence="2 3">
    <name type="scientific">Cladophialophora yegresii CBS 114405</name>
    <dbReference type="NCBI Taxonomy" id="1182544"/>
    <lineage>
        <taxon>Eukaryota</taxon>
        <taxon>Fungi</taxon>
        <taxon>Dikarya</taxon>
        <taxon>Ascomycota</taxon>
        <taxon>Pezizomycotina</taxon>
        <taxon>Eurotiomycetes</taxon>
        <taxon>Chaetothyriomycetidae</taxon>
        <taxon>Chaetothyriales</taxon>
        <taxon>Herpotrichiellaceae</taxon>
        <taxon>Cladophialophora</taxon>
    </lineage>
</organism>